<feature type="compositionally biased region" description="Basic and acidic residues" evidence="1">
    <location>
        <begin position="86"/>
        <end position="98"/>
    </location>
</feature>
<dbReference type="EMBL" id="JACHMG010000001">
    <property type="protein sequence ID" value="MBB4688973.1"/>
    <property type="molecule type" value="Genomic_DNA"/>
</dbReference>
<evidence type="ECO:0000313" key="3">
    <source>
        <dbReference type="Proteomes" id="UP000581769"/>
    </source>
</evidence>
<dbReference type="AlphaFoldDB" id="A0A840J584"/>
<evidence type="ECO:0000256" key="1">
    <source>
        <dbReference type="SAM" id="MobiDB-lite"/>
    </source>
</evidence>
<feature type="region of interest" description="Disordered" evidence="1">
    <location>
        <begin position="80"/>
        <end position="107"/>
    </location>
</feature>
<dbReference type="RefSeq" id="WP_184783581.1">
    <property type="nucleotide sequence ID" value="NZ_JACHMG010000001.1"/>
</dbReference>
<proteinExistence type="predicted"/>
<comment type="caution">
    <text evidence="2">The sequence shown here is derived from an EMBL/GenBank/DDBJ whole genome shotgun (WGS) entry which is preliminary data.</text>
</comment>
<accession>A0A840J584</accession>
<dbReference type="Proteomes" id="UP000581769">
    <property type="component" value="Unassembled WGS sequence"/>
</dbReference>
<organism evidence="2 3">
    <name type="scientific">Amycolatopsis jiangsuensis</name>
    <dbReference type="NCBI Taxonomy" id="1181879"/>
    <lineage>
        <taxon>Bacteria</taxon>
        <taxon>Bacillati</taxon>
        <taxon>Actinomycetota</taxon>
        <taxon>Actinomycetes</taxon>
        <taxon>Pseudonocardiales</taxon>
        <taxon>Pseudonocardiaceae</taxon>
        <taxon>Amycolatopsis</taxon>
    </lineage>
</organism>
<name>A0A840J584_9PSEU</name>
<sequence length="107" mass="12208">MDPADHQKFMDEKRQIMKDGLDDIEFNASVDYPLADGKNKGDGFSGFDDYKDMYNRFNDLGNNPGKYDAAVDKLFDDFNGMNPPRGSHDTMAEWENRRGRLPPVSLP</sequence>
<reference evidence="2 3" key="1">
    <citation type="submission" date="2020-08" db="EMBL/GenBank/DDBJ databases">
        <title>Sequencing the genomes of 1000 actinobacteria strains.</title>
        <authorList>
            <person name="Klenk H.-P."/>
        </authorList>
    </citation>
    <scope>NUCLEOTIDE SEQUENCE [LARGE SCALE GENOMIC DNA]</scope>
    <source>
        <strain evidence="2 3">DSM 45859</strain>
    </source>
</reference>
<protein>
    <submittedName>
        <fullName evidence="2">Uncharacterized protein</fullName>
    </submittedName>
</protein>
<keyword evidence="3" id="KW-1185">Reference proteome</keyword>
<gene>
    <name evidence="2" type="ORF">BJY18_006458</name>
</gene>
<evidence type="ECO:0000313" key="2">
    <source>
        <dbReference type="EMBL" id="MBB4688973.1"/>
    </source>
</evidence>